<dbReference type="EMBL" id="JBEPMB010000001">
    <property type="protein sequence ID" value="MET3613081.1"/>
    <property type="molecule type" value="Genomic_DNA"/>
</dbReference>
<dbReference type="InterPro" id="IPR036465">
    <property type="entry name" value="vWFA_dom_sf"/>
</dbReference>
<evidence type="ECO:0000313" key="3">
    <source>
        <dbReference type="Proteomes" id="UP001549047"/>
    </source>
</evidence>
<organism evidence="2 3">
    <name type="scientific">Rhizobium aquaticum</name>
    <dbReference type="NCBI Taxonomy" id="1549636"/>
    <lineage>
        <taxon>Bacteria</taxon>
        <taxon>Pseudomonadati</taxon>
        <taxon>Pseudomonadota</taxon>
        <taxon>Alphaproteobacteria</taxon>
        <taxon>Hyphomicrobiales</taxon>
        <taxon>Rhizobiaceae</taxon>
        <taxon>Rhizobium/Agrobacterium group</taxon>
        <taxon>Rhizobium</taxon>
    </lineage>
</organism>
<evidence type="ECO:0000259" key="1">
    <source>
        <dbReference type="Pfam" id="PF13400"/>
    </source>
</evidence>
<dbReference type="InterPro" id="IPR028087">
    <property type="entry name" value="Tad_N"/>
</dbReference>
<name>A0ABV2IXE9_9HYPH</name>
<keyword evidence="3" id="KW-1185">Reference proteome</keyword>
<reference evidence="2 3" key="1">
    <citation type="submission" date="2024-06" db="EMBL/GenBank/DDBJ databases">
        <title>Genomic Encyclopedia of Type Strains, Phase IV (KMG-IV): sequencing the most valuable type-strain genomes for metagenomic binning, comparative biology and taxonomic classification.</title>
        <authorList>
            <person name="Goeker M."/>
        </authorList>
    </citation>
    <scope>NUCLEOTIDE SEQUENCE [LARGE SCALE GENOMIC DNA]</scope>
    <source>
        <strain evidence="2 3">DSM 29780</strain>
    </source>
</reference>
<sequence>MIGPKRPRRNYFRRAFRQLAKARAGNIGLTFALVVTPVILAVGTGIDLARTYNTQTKMQADLDAALIAAVKDSSVVTNQQLQQKITDWISADANLTSTAYTINNISVDTTNHVVSATLNATVPTVFMRLTGLKTVAVAAKSVAKGPSSSYLQVYIVLDKSASMLLPASQADRTTFLNLLYNNSYSDPATFFRSYTKCEFACHDFDGNYFRYNYQIFYNIFDLVKAYNATSSTPITLRTDVALTATGQVVDMIAASNATTPHITAGLYYFGDNLYTAVPQTSSTTTLKKALTDDSYGLTSATSQPVTYFNNMLTTLTKLVGTAGDGSSAAKPLKLVLILTDGAQSSRPWVLTSSTTQTYVAPMNPAWCSPLKANGVTIGVLDTEYLAITYDWGYNATLGMSMNSANWYSNWGGVIRSGVSGSTPRRDYLQYALTDCASSSQLFISASDKTDIASGLSTIFNSYLSSVRLTQ</sequence>
<gene>
    <name evidence="2" type="ORF">ABID16_001386</name>
</gene>
<dbReference type="RefSeq" id="WP_354555579.1">
    <property type="nucleotide sequence ID" value="NZ_JBEPMB010000001.1"/>
</dbReference>
<dbReference type="Pfam" id="PF13400">
    <property type="entry name" value="Tad"/>
    <property type="match status" value="1"/>
</dbReference>
<dbReference type="Proteomes" id="UP001549047">
    <property type="component" value="Unassembled WGS sequence"/>
</dbReference>
<proteinExistence type="predicted"/>
<comment type="caution">
    <text evidence="2">The sequence shown here is derived from an EMBL/GenBank/DDBJ whole genome shotgun (WGS) entry which is preliminary data.</text>
</comment>
<feature type="domain" description="Putative Flp pilus-assembly TadG-like N-terminal" evidence="1">
    <location>
        <begin position="25"/>
        <end position="70"/>
    </location>
</feature>
<dbReference type="SUPFAM" id="SSF53300">
    <property type="entry name" value="vWA-like"/>
    <property type="match status" value="1"/>
</dbReference>
<protein>
    <submittedName>
        <fullName evidence="2">Flp pilus assembly protein TadG</fullName>
    </submittedName>
</protein>
<accession>A0ABV2IXE9</accession>
<evidence type="ECO:0000313" key="2">
    <source>
        <dbReference type="EMBL" id="MET3613081.1"/>
    </source>
</evidence>